<dbReference type="GO" id="GO:0007096">
    <property type="term" value="P:regulation of exit from mitosis"/>
    <property type="evidence" value="ECO:0007669"/>
    <property type="project" value="TreeGrafter"/>
</dbReference>
<sequence>MPPRQRLVRKRPLLERIRGALNPSDFLLWASEEIKTRDLDAKPVGTRLAVTFNFVFLLARANSGATTTGDDVFSEARFSWVTLFAKQLVWLLTITSIANAVAVFYQKRHYRLFEANVEQGPGTPSAQRVRVQSSPMSSSPLRLLTNVLGSDTAESRAHPDRTRDVWEIAVWDPVPACLQGVVYFSPVHVLMYVFELPLDPLDRRPSVTLFKCLVLQVCLSWMLQTLQSTNDQRQKDSAIIQKEVFREYDTKFVHPRLHPLVRDVGTQASVDDNEHEEDVVEFGTPTTILRRGFQTHPNPNYLKHIDPDSTGRPVQTTNLMTPRLFTPATRSRQSDMFAASQQSTQPRPRKSMPAVVHSPMVSASTSTSTQPQTVSNAPSPAPAAGSSSTSTNFGGSLGVYTHANSPLKKATSLGEINGAGGFGSPRNSREMASLEQQQALERQRVGRAASPLKQQFSRPESAAEDSAMASNPFAPGMSASNPFAKNRPNRHTMERYPSRW</sequence>
<accession>A0A0C4DL52</accession>
<dbReference type="VEuPathDB" id="FungiDB:MAPG_00490"/>
<evidence type="ECO:0000256" key="1">
    <source>
        <dbReference type="ARBA" id="ARBA00004127"/>
    </source>
</evidence>
<feature type="transmembrane region" description="Helical" evidence="6">
    <location>
        <begin position="83"/>
        <end position="105"/>
    </location>
</feature>
<organism evidence="8 9">
    <name type="scientific">Magnaporthiopsis poae (strain ATCC 64411 / 73-15)</name>
    <name type="common">Kentucky bluegrass fungus</name>
    <name type="synonym">Magnaporthe poae</name>
    <dbReference type="NCBI Taxonomy" id="644358"/>
    <lineage>
        <taxon>Eukaryota</taxon>
        <taxon>Fungi</taxon>
        <taxon>Dikarya</taxon>
        <taxon>Ascomycota</taxon>
        <taxon>Pezizomycotina</taxon>
        <taxon>Sordariomycetes</taxon>
        <taxon>Sordariomycetidae</taxon>
        <taxon>Magnaporthales</taxon>
        <taxon>Magnaporthaceae</taxon>
        <taxon>Magnaporthiopsis</taxon>
    </lineage>
</organism>
<reference evidence="9" key="2">
    <citation type="submission" date="2010-05" db="EMBL/GenBank/DDBJ databases">
        <title>The genome sequence of Magnaporthe poae strain ATCC 64411.</title>
        <authorList>
            <person name="Ma L.-J."/>
            <person name="Dead R."/>
            <person name="Young S."/>
            <person name="Zeng Q."/>
            <person name="Koehrsen M."/>
            <person name="Alvarado L."/>
            <person name="Berlin A."/>
            <person name="Chapman S.B."/>
            <person name="Chen Z."/>
            <person name="Freedman E."/>
            <person name="Gellesch M."/>
            <person name="Goldberg J."/>
            <person name="Griggs A."/>
            <person name="Gujja S."/>
            <person name="Heilman E.R."/>
            <person name="Heiman D."/>
            <person name="Hepburn T."/>
            <person name="Howarth C."/>
            <person name="Jen D."/>
            <person name="Larson L."/>
            <person name="Mehta T."/>
            <person name="Neiman D."/>
            <person name="Pearson M."/>
            <person name="Roberts A."/>
            <person name="Saif S."/>
            <person name="Shea T."/>
            <person name="Shenoy N."/>
            <person name="Sisk P."/>
            <person name="Stolte C."/>
            <person name="Sykes S."/>
            <person name="Walk T."/>
            <person name="White J."/>
            <person name="Yandava C."/>
            <person name="Haas B."/>
            <person name="Nusbaum C."/>
            <person name="Birren B."/>
        </authorList>
    </citation>
    <scope>NUCLEOTIDE SEQUENCE [LARGE SCALE GENOMIC DNA]</scope>
    <source>
        <strain evidence="9">ATCC 64411 / 73-15</strain>
    </source>
</reference>
<reference evidence="7" key="3">
    <citation type="submission" date="2011-03" db="EMBL/GenBank/DDBJ databases">
        <title>Annotation of Magnaporthe poae ATCC 64411.</title>
        <authorList>
            <person name="Ma L.-J."/>
            <person name="Dead R."/>
            <person name="Young S.K."/>
            <person name="Zeng Q."/>
            <person name="Gargeya S."/>
            <person name="Fitzgerald M."/>
            <person name="Haas B."/>
            <person name="Abouelleil A."/>
            <person name="Alvarado L."/>
            <person name="Arachchi H.M."/>
            <person name="Berlin A."/>
            <person name="Brown A."/>
            <person name="Chapman S.B."/>
            <person name="Chen Z."/>
            <person name="Dunbar C."/>
            <person name="Freedman E."/>
            <person name="Gearin G."/>
            <person name="Gellesch M."/>
            <person name="Goldberg J."/>
            <person name="Griggs A."/>
            <person name="Gujja S."/>
            <person name="Heiman D."/>
            <person name="Howarth C."/>
            <person name="Larson L."/>
            <person name="Lui A."/>
            <person name="MacDonald P.J.P."/>
            <person name="Mehta T."/>
            <person name="Montmayeur A."/>
            <person name="Murphy C."/>
            <person name="Neiman D."/>
            <person name="Pearson M."/>
            <person name="Priest M."/>
            <person name="Roberts A."/>
            <person name="Saif S."/>
            <person name="Shea T."/>
            <person name="Shenoy N."/>
            <person name="Sisk P."/>
            <person name="Stolte C."/>
            <person name="Sykes S."/>
            <person name="Yandava C."/>
            <person name="Wortman J."/>
            <person name="Nusbaum C."/>
            <person name="Birren B."/>
        </authorList>
    </citation>
    <scope>NUCLEOTIDE SEQUENCE</scope>
    <source>
        <strain evidence="7">ATCC 64411</strain>
    </source>
</reference>
<reference evidence="7" key="1">
    <citation type="submission" date="2010-05" db="EMBL/GenBank/DDBJ databases">
        <title>The Genome Sequence of Magnaporthe poae strain ATCC 64411.</title>
        <authorList>
            <consortium name="The Broad Institute Genome Sequencing Platform"/>
            <consortium name="Broad Institute Genome Sequencing Center for Infectious Disease"/>
            <person name="Ma L.-J."/>
            <person name="Dead R."/>
            <person name="Young S."/>
            <person name="Zeng Q."/>
            <person name="Koehrsen M."/>
            <person name="Alvarado L."/>
            <person name="Berlin A."/>
            <person name="Chapman S.B."/>
            <person name="Chen Z."/>
            <person name="Freedman E."/>
            <person name="Gellesch M."/>
            <person name="Goldberg J."/>
            <person name="Griggs A."/>
            <person name="Gujja S."/>
            <person name="Heilman E.R."/>
            <person name="Heiman D."/>
            <person name="Hepburn T."/>
            <person name="Howarth C."/>
            <person name="Jen D."/>
            <person name="Larson L."/>
            <person name="Mehta T."/>
            <person name="Neiman D."/>
            <person name="Pearson M."/>
            <person name="Roberts A."/>
            <person name="Saif S."/>
            <person name="Shea T."/>
            <person name="Shenoy N."/>
            <person name="Sisk P."/>
            <person name="Stolte C."/>
            <person name="Sykes S."/>
            <person name="Walk T."/>
            <person name="White J."/>
            <person name="Yandava C."/>
            <person name="Haas B."/>
            <person name="Nusbaum C."/>
            <person name="Birren B."/>
        </authorList>
    </citation>
    <scope>NUCLEOTIDE SEQUENCE</scope>
    <source>
        <strain evidence="7">ATCC 64411</strain>
    </source>
</reference>
<proteinExistence type="predicted"/>
<dbReference type="InterPro" id="IPR018819">
    <property type="entry name" value="Nur1/Mug154"/>
</dbReference>
<evidence type="ECO:0008006" key="10">
    <source>
        <dbReference type="Google" id="ProtNLM"/>
    </source>
</evidence>
<keyword evidence="4 6" id="KW-0472">Membrane</keyword>
<dbReference type="GO" id="GO:0043007">
    <property type="term" value="P:maintenance of rDNA"/>
    <property type="evidence" value="ECO:0007669"/>
    <property type="project" value="TreeGrafter"/>
</dbReference>
<keyword evidence="9" id="KW-1185">Reference proteome</keyword>
<name>A0A0C4DL52_MAGP6</name>
<dbReference type="PANTHER" id="PTHR28293">
    <property type="entry name" value="NUCLEAR RIM PROTEIN 1"/>
    <property type="match status" value="1"/>
</dbReference>
<evidence type="ECO:0000256" key="4">
    <source>
        <dbReference type="ARBA" id="ARBA00023136"/>
    </source>
</evidence>
<dbReference type="EMBL" id="GL876966">
    <property type="protein sequence ID" value="KLU81400.1"/>
    <property type="molecule type" value="Genomic_DNA"/>
</dbReference>
<evidence type="ECO:0000313" key="8">
    <source>
        <dbReference type="EnsemblFungi" id="MAPG_00490T0"/>
    </source>
</evidence>
<dbReference type="EMBL" id="ADBL01000115">
    <property type="status" value="NOT_ANNOTATED_CDS"/>
    <property type="molecule type" value="Genomic_DNA"/>
</dbReference>
<dbReference type="STRING" id="644358.A0A0C4DL52"/>
<keyword evidence="3 6" id="KW-1133">Transmembrane helix</keyword>
<reference evidence="8" key="4">
    <citation type="journal article" date="2015" name="G3 (Bethesda)">
        <title>Genome sequences of three phytopathogenic species of the Magnaporthaceae family of fungi.</title>
        <authorList>
            <person name="Okagaki L.H."/>
            <person name="Nunes C.C."/>
            <person name="Sailsbery J."/>
            <person name="Clay B."/>
            <person name="Brown D."/>
            <person name="John T."/>
            <person name="Oh Y."/>
            <person name="Young N."/>
            <person name="Fitzgerald M."/>
            <person name="Haas B.J."/>
            <person name="Zeng Q."/>
            <person name="Young S."/>
            <person name="Adiconis X."/>
            <person name="Fan L."/>
            <person name="Levin J.Z."/>
            <person name="Mitchell T.K."/>
            <person name="Okubara P.A."/>
            <person name="Farman M.L."/>
            <person name="Kohn L.M."/>
            <person name="Birren B."/>
            <person name="Ma L.-J."/>
            <person name="Dean R.A."/>
        </authorList>
    </citation>
    <scope>NUCLEOTIDE SEQUENCE</scope>
    <source>
        <strain evidence="8">ATCC 64411 / 73-15</strain>
    </source>
</reference>
<comment type="subcellular location">
    <subcellularLocation>
        <location evidence="1">Endomembrane system</location>
        <topology evidence="1">Multi-pass membrane protein</topology>
    </subcellularLocation>
</comment>
<dbReference type="eggNOG" id="ENOG502QV5S">
    <property type="taxonomic scope" value="Eukaryota"/>
</dbReference>
<evidence type="ECO:0000256" key="3">
    <source>
        <dbReference type="ARBA" id="ARBA00022989"/>
    </source>
</evidence>
<dbReference type="GO" id="GO:0012505">
    <property type="term" value="C:endomembrane system"/>
    <property type="evidence" value="ECO:0007669"/>
    <property type="project" value="UniProtKB-SubCell"/>
</dbReference>
<dbReference type="OMA" id="WEVAVWD"/>
<evidence type="ECO:0000313" key="9">
    <source>
        <dbReference type="Proteomes" id="UP000011715"/>
    </source>
</evidence>
<dbReference type="Proteomes" id="UP000011715">
    <property type="component" value="Unassembled WGS sequence"/>
</dbReference>
<feature type="region of interest" description="Disordered" evidence="5">
    <location>
        <begin position="416"/>
        <end position="500"/>
    </location>
</feature>
<dbReference type="OrthoDB" id="3363151at2759"/>
<dbReference type="PANTHER" id="PTHR28293:SF1">
    <property type="entry name" value="NUCLEAR RIM PROTEIN 1"/>
    <property type="match status" value="1"/>
</dbReference>
<feature type="region of interest" description="Disordered" evidence="5">
    <location>
        <begin position="290"/>
        <end position="390"/>
    </location>
</feature>
<dbReference type="Pfam" id="PF10332">
    <property type="entry name" value="DUF2418"/>
    <property type="match status" value="1"/>
</dbReference>
<reference evidence="8" key="5">
    <citation type="submission" date="2015-06" db="UniProtKB">
        <authorList>
            <consortium name="EnsemblFungi"/>
        </authorList>
    </citation>
    <scope>IDENTIFICATION</scope>
    <source>
        <strain evidence="8">ATCC 64411</strain>
    </source>
</reference>
<evidence type="ECO:0000256" key="6">
    <source>
        <dbReference type="SAM" id="Phobius"/>
    </source>
</evidence>
<evidence type="ECO:0000313" key="7">
    <source>
        <dbReference type="EMBL" id="KLU81400.1"/>
    </source>
</evidence>
<keyword evidence="2 6" id="KW-0812">Transmembrane</keyword>
<gene>
    <name evidence="7" type="ORF">MAPG_00490</name>
</gene>
<dbReference type="AlphaFoldDB" id="A0A0C4DL52"/>
<feature type="compositionally biased region" description="Low complexity" evidence="5">
    <location>
        <begin position="361"/>
        <end position="390"/>
    </location>
</feature>
<evidence type="ECO:0000256" key="5">
    <source>
        <dbReference type="SAM" id="MobiDB-lite"/>
    </source>
</evidence>
<protein>
    <recommendedName>
        <fullName evidence="10">DUF2418 domain-containing protein</fullName>
    </recommendedName>
</protein>
<dbReference type="EnsemblFungi" id="MAPG_00490T0">
    <property type="protein sequence ID" value="MAPG_00490T0"/>
    <property type="gene ID" value="MAPG_00490"/>
</dbReference>
<evidence type="ECO:0000256" key="2">
    <source>
        <dbReference type="ARBA" id="ARBA00022692"/>
    </source>
</evidence>
<feature type="compositionally biased region" description="Basic and acidic residues" evidence="5">
    <location>
        <begin position="491"/>
        <end position="500"/>
    </location>
</feature>